<accession>A0A0R0J0V8</accession>
<evidence type="ECO:0000313" key="2">
    <source>
        <dbReference type="EnsemblPlants" id="KRH46738"/>
    </source>
</evidence>
<evidence type="ECO:0000313" key="1">
    <source>
        <dbReference type="EMBL" id="KRH46738.1"/>
    </source>
</evidence>
<dbReference type="Proteomes" id="UP000008827">
    <property type="component" value="Chromosome 8"/>
</dbReference>
<dbReference type="EMBL" id="CM000841">
    <property type="protein sequence ID" value="KRH46738.1"/>
    <property type="molecule type" value="Genomic_DNA"/>
</dbReference>
<name>A0A0R0J0V8_SOYBN</name>
<gene>
    <name evidence="1" type="ORF">GLYMA_08G353700</name>
</gene>
<reference evidence="1 2" key="1">
    <citation type="journal article" date="2010" name="Nature">
        <title>Genome sequence of the palaeopolyploid soybean.</title>
        <authorList>
            <person name="Schmutz J."/>
            <person name="Cannon S.B."/>
            <person name="Schlueter J."/>
            <person name="Ma J."/>
            <person name="Mitros T."/>
            <person name="Nelson W."/>
            <person name="Hyten D.L."/>
            <person name="Song Q."/>
            <person name="Thelen J.J."/>
            <person name="Cheng J."/>
            <person name="Xu D."/>
            <person name="Hellsten U."/>
            <person name="May G.D."/>
            <person name="Yu Y."/>
            <person name="Sakurai T."/>
            <person name="Umezawa T."/>
            <person name="Bhattacharyya M.K."/>
            <person name="Sandhu D."/>
            <person name="Valliyodan B."/>
            <person name="Lindquist E."/>
            <person name="Peto M."/>
            <person name="Grant D."/>
            <person name="Shu S."/>
            <person name="Goodstein D."/>
            <person name="Barry K."/>
            <person name="Futrell-Griggs M."/>
            <person name="Abernathy B."/>
            <person name="Du J."/>
            <person name="Tian Z."/>
            <person name="Zhu L."/>
            <person name="Gill N."/>
            <person name="Joshi T."/>
            <person name="Libault M."/>
            <person name="Sethuraman A."/>
            <person name="Zhang X.-C."/>
            <person name="Shinozaki K."/>
            <person name="Nguyen H.T."/>
            <person name="Wing R.A."/>
            <person name="Cregan P."/>
            <person name="Specht J."/>
            <person name="Grimwood J."/>
            <person name="Rokhsar D."/>
            <person name="Stacey G."/>
            <person name="Shoemaker R.C."/>
            <person name="Jackson S.A."/>
        </authorList>
    </citation>
    <scope>NUCLEOTIDE SEQUENCE</scope>
    <source>
        <strain evidence="2">cv. Williams 82</strain>
        <tissue evidence="1">Callus</tissue>
    </source>
</reference>
<protein>
    <submittedName>
        <fullName evidence="1 2">Uncharacterized protein</fullName>
    </submittedName>
</protein>
<dbReference type="EnsemblPlants" id="KRH46738">
    <property type="protein sequence ID" value="KRH46738"/>
    <property type="gene ID" value="GLYMA_08G353700"/>
</dbReference>
<dbReference type="AlphaFoldDB" id="A0A0R0J0V8"/>
<proteinExistence type="predicted"/>
<reference evidence="2" key="2">
    <citation type="submission" date="2018-02" db="UniProtKB">
        <authorList>
            <consortium name="EnsemblPlants"/>
        </authorList>
    </citation>
    <scope>IDENTIFICATION</scope>
    <source>
        <strain evidence="2">Williams 82</strain>
    </source>
</reference>
<organism evidence="1">
    <name type="scientific">Glycine max</name>
    <name type="common">Soybean</name>
    <name type="synonym">Glycine hispida</name>
    <dbReference type="NCBI Taxonomy" id="3847"/>
    <lineage>
        <taxon>Eukaryota</taxon>
        <taxon>Viridiplantae</taxon>
        <taxon>Streptophyta</taxon>
        <taxon>Embryophyta</taxon>
        <taxon>Tracheophyta</taxon>
        <taxon>Spermatophyta</taxon>
        <taxon>Magnoliopsida</taxon>
        <taxon>eudicotyledons</taxon>
        <taxon>Gunneridae</taxon>
        <taxon>Pentapetalae</taxon>
        <taxon>rosids</taxon>
        <taxon>fabids</taxon>
        <taxon>Fabales</taxon>
        <taxon>Fabaceae</taxon>
        <taxon>Papilionoideae</taxon>
        <taxon>50 kb inversion clade</taxon>
        <taxon>NPAAA clade</taxon>
        <taxon>indigoferoid/millettioid clade</taxon>
        <taxon>Phaseoleae</taxon>
        <taxon>Glycine</taxon>
        <taxon>Glycine subgen. Soja</taxon>
    </lineage>
</organism>
<evidence type="ECO:0000313" key="3">
    <source>
        <dbReference type="Proteomes" id="UP000008827"/>
    </source>
</evidence>
<dbReference type="InParanoid" id="A0A0R0J0V8"/>
<sequence length="112" mass="13497">MVYYLKNLRFITVIFLFQQDFHNPIILCPLNFPKAFISLSHNTIFHNLLCKDFLFLYPNEYLKITFQQTYPTKTDPNYDQLLKYSNFHNCPKHTLCLKAQRSHLIKSKRHQA</sequence>
<reference evidence="1" key="3">
    <citation type="submission" date="2018-07" db="EMBL/GenBank/DDBJ databases">
        <title>WGS assembly of Glycine max.</title>
        <authorList>
            <person name="Schmutz J."/>
            <person name="Cannon S."/>
            <person name="Schlueter J."/>
            <person name="Ma J."/>
            <person name="Mitros T."/>
            <person name="Nelson W."/>
            <person name="Hyten D."/>
            <person name="Song Q."/>
            <person name="Thelen J."/>
            <person name="Cheng J."/>
            <person name="Xu D."/>
            <person name="Hellsten U."/>
            <person name="May G."/>
            <person name="Yu Y."/>
            <person name="Sakurai T."/>
            <person name="Umezawa T."/>
            <person name="Bhattacharyya M."/>
            <person name="Sandhu D."/>
            <person name="Valliyodan B."/>
            <person name="Lindquist E."/>
            <person name="Peto M."/>
            <person name="Grant D."/>
            <person name="Shu S."/>
            <person name="Goodstein D."/>
            <person name="Barry K."/>
            <person name="Futrell-Griggs M."/>
            <person name="Abernathy B."/>
            <person name="Du J."/>
            <person name="Tian Z."/>
            <person name="Zhu L."/>
            <person name="Gill N."/>
            <person name="Joshi T."/>
            <person name="Libault M."/>
            <person name="Sethuraman A."/>
            <person name="Zhang X."/>
            <person name="Shinozaki K."/>
            <person name="Nguyen H."/>
            <person name="Wing R."/>
            <person name="Cregan P."/>
            <person name="Specht J."/>
            <person name="Grimwood J."/>
            <person name="Rokhsar D."/>
            <person name="Stacey G."/>
            <person name="Shoemaker R."/>
            <person name="Jackson S."/>
        </authorList>
    </citation>
    <scope>NUCLEOTIDE SEQUENCE</scope>
    <source>
        <tissue evidence="1">Callus</tissue>
    </source>
</reference>
<dbReference type="Gramene" id="KRH46738">
    <property type="protein sequence ID" value="KRH46738"/>
    <property type="gene ID" value="GLYMA_08G353700"/>
</dbReference>
<keyword evidence="3" id="KW-1185">Reference proteome</keyword>